<dbReference type="OrthoDB" id="199913at2759"/>
<evidence type="ECO:0000313" key="3">
    <source>
        <dbReference type="Proteomes" id="UP000410492"/>
    </source>
</evidence>
<dbReference type="EMBL" id="CAACVG010011676">
    <property type="protein sequence ID" value="VEN58622.1"/>
    <property type="molecule type" value="Genomic_DNA"/>
</dbReference>
<evidence type="ECO:0000313" key="2">
    <source>
        <dbReference type="EMBL" id="VEN58622.1"/>
    </source>
</evidence>
<gene>
    <name evidence="2" type="ORF">CALMAC_LOCUS16931</name>
</gene>
<feature type="non-terminal residue" evidence="2">
    <location>
        <position position="66"/>
    </location>
</feature>
<accession>A0A653DEJ8</accession>
<feature type="chain" id="PRO_5025028864" evidence="1">
    <location>
        <begin position="22"/>
        <end position="66"/>
    </location>
</feature>
<evidence type="ECO:0000256" key="1">
    <source>
        <dbReference type="SAM" id="SignalP"/>
    </source>
</evidence>
<name>A0A653DEJ8_CALMS</name>
<dbReference type="Proteomes" id="UP000410492">
    <property type="component" value="Unassembled WGS sequence"/>
</dbReference>
<protein>
    <submittedName>
        <fullName evidence="2">Uncharacterized protein</fullName>
    </submittedName>
</protein>
<keyword evidence="3" id="KW-1185">Reference proteome</keyword>
<organism evidence="2 3">
    <name type="scientific">Callosobruchus maculatus</name>
    <name type="common">Southern cowpea weevil</name>
    <name type="synonym">Pulse bruchid</name>
    <dbReference type="NCBI Taxonomy" id="64391"/>
    <lineage>
        <taxon>Eukaryota</taxon>
        <taxon>Metazoa</taxon>
        <taxon>Ecdysozoa</taxon>
        <taxon>Arthropoda</taxon>
        <taxon>Hexapoda</taxon>
        <taxon>Insecta</taxon>
        <taxon>Pterygota</taxon>
        <taxon>Neoptera</taxon>
        <taxon>Endopterygota</taxon>
        <taxon>Coleoptera</taxon>
        <taxon>Polyphaga</taxon>
        <taxon>Cucujiformia</taxon>
        <taxon>Chrysomeloidea</taxon>
        <taxon>Chrysomelidae</taxon>
        <taxon>Bruchinae</taxon>
        <taxon>Bruchini</taxon>
        <taxon>Callosobruchus</taxon>
    </lineage>
</organism>
<proteinExistence type="predicted"/>
<reference evidence="2 3" key="1">
    <citation type="submission" date="2019-01" db="EMBL/GenBank/DDBJ databases">
        <authorList>
            <person name="Sayadi A."/>
        </authorList>
    </citation>
    <scope>NUCLEOTIDE SEQUENCE [LARGE SCALE GENOMIC DNA]</scope>
</reference>
<sequence>MQVLKVLFTLFFTPLLDPGYTQDLKDMSFSDILKLSEDTSKLSAVKEDDVKFYVFNRNIGGVHQYD</sequence>
<dbReference type="AlphaFoldDB" id="A0A653DEJ8"/>
<feature type="signal peptide" evidence="1">
    <location>
        <begin position="1"/>
        <end position="21"/>
    </location>
</feature>
<keyword evidence="1" id="KW-0732">Signal</keyword>